<sequence>MAYPTFLFSCFNQLYKMDPEIFSTWCRILKRGA</sequence>
<dbReference type="InterPro" id="IPR029489">
    <property type="entry name" value="OGT/SEC/SPY_C"/>
</dbReference>
<keyword evidence="7" id="KW-1185">Reference proteome</keyword>
<evidence type="ECO:0000259" key="5">
    <source>
        <dbReference type="Pfam" id="PF13844"/>
    </source>
</evidence>
<dbReference type="EMBL" id="CM026425">
    <property type="protein sequence ID" value="KAG0575594.1"/>
    <property type="molecule type" value="Genomic_DNA"/>
</dbReference>
<dbReference type="Proteomes" id="UP000822688">
    <property type="component" value="Chromosome 5"/>
</dbReference>
<evidence type="ECO:0000256" key="1">
    <source>
        <dbReference type="ARBA" id="ARBA00004922"/>
    </source>
</evidence>
<dbReference type="Gene3D" id="3.40.50.2000">
    <property type="entry name" value="Glycogen Phosphorylase B"/>
    <property type="match status" value="1"/>
</dbReference>
<reference evidence="6" key="1">
    <citation type="submission" date="2020-06" db="EMBL/GenBank/DDBJ databases">
        <title>WGS assembly of Ceratodon purpureus strain R40.</title>
        <authorList>
            <person name="Carey S.B."/>
            <person name="Jenkins J."/>
            <person name="Shu S."/>
            <person name="Lovell J.T."/>
            <person name="Sreedasyam A."/>
            <person name="Maumus F."/>
            <person name="Tiley G.P."/>
            <person name="Fernandez-Pozo N."/>
            <person name="Barry K."/>
            <person name="Chen C."/>
            <person name="Wang M."/>
            <person name="Lipzen A."/>
            <person name="Daum C."/>
            <person name="Saski C.A."/>
            <person name="Payton A.C."/>
            <person name="Mcbreen J.C."/>
            <person name="Conrad R.E."/>
            <person name="Kollar L.M."/>
            <person name="Olsson S."/>
            <person name="Huttunen S."/>
            <person name="Landis J.B."/>
            <person name="Wickett N.J."/>
            <person name="Johnson M.G."/>
            <person name="Rensing S.A."/>
            <person name="Grimwood J."/>
            <person name="Schmutz J."/>
            <person name="Mcdaniel S.F."/>
        </authorList>
    </citation>
    <scope>NUCLEOTIDE SEQUENCE</scope>
    <source>
        <strain evidence="6">R40</strain>
    </source>
</reference>
<organism evidence="6 7">
    <name type="scientific">Ceratodon purpureus</name>
    <name type="common">Fire moss</name>
    <name type="synonym">Dicranum purpureum</name>
    <dbReference type="NCBI Taxonomy" id="3225"/>
    <lineage>
        <taxon>Eukaryota</taxon>
        <taxon>Viridiplantae</taxon>
        <taxon>Streptophyta</taxon>
        <taxon>Embryophyta</taxon>
        <taxon>Bryophyta</taxon>
        <taxon>Bryophytina</taxon>
        <taxon>Bryopsida</taxon>
        <taxon>Dicranidae</taxon>
        <taxon>Pseudoditrichales</taxon>
        <taxon>Ditrichaceae</taxon>
        <taxon>Ceratodon</taxon>
    </lineage>
</organism>
<evidence type="ECO:0000313" key="6">
    <source>
        <dbReference type="EMBL" id="KAG0575594.1"/>
    </source>
</evidence>
<evidence type="ECO:0000256" key="2">
    <source>
        <dbReference type="ARBA" id="ARBA00022679"/>
    </source>
</evidence>
<evidence type="ECO:0000256" key="4">
    <source>
        <dbReference type="ARBA" id="ARBA00022803"/>
    </source>
</evidence>
<name>A0A8T0HWY0_CERPU</name>
<dbReference type="AlphaFoldDB" id="A0A8T0HWY0"/>
<accession>A0A8T0HWY0</accession>
<gene>
    <name evidence="6" type="ORF">KC19_5G015100</name>
</gene>
<feature type="domain" description="O-GlcNAc transferase C-terminal" evidence="5">
    <location>
        <begin position="6"/>
        <end position="31"/>
    </location>
</feature>
<proteinExistence type="predicted"/>
<protein>
    <recommendedName>
        <fullName evidence="5">O-GlcNAc transferase C-terminal domain-containing protein</fullName>
    </recommendedName>
</protein>
<comment type="caution">
    <text evidence="6">The sequence shown here is derived from an EMBL/GenBank/DDBJ whole genome shotgun (WGS) entry which is preliminary data.</text>
</comment>
<dbReference type="Pfam" id="PF13844">
    <property type="entry name" value="Glyco_transf_41"/>
    <property type="match status" value="1"/>
</dbReference>
<evidence type="ECO:0000313" key="7">
    <source>
        <dbReference type="Proteomes" id="UP000822688"/>
    </source>
</evidence>
<keyword evidence="2" id="KW-0808">Transferase</keyword>
<dbReference type="GO" id="GO:0016740">
    <property type="term" value="F:transferase activity"/>
    <property type="evidence" value="ECO:0007669"/>
    <property type="project" value="UniProtKB-KW"/>
</dbReference>
<keyword evidence="3" id="KW-0677">Repeat</keyword>
<evidence type="ECO:0000256" key="3">
    <source>
        <dbReference type="ARBA" id="ARBA00022737"/>
    </source>
</evidence>
<comment type="pathway">
    <text evidence="1">Protein modification; protein glycosylation.</text>
</comment>
<keyword evidence="4" id="KW-0802">TPR repeat</keyword>